<comment type="caution">
    <text evidence="1">The sequence shown here is derived from an EMBL/GenBank/DDBJ whole genome shotgun (WGS) entry which is preliminary data.</text>
</comment>
<reference evidence="1" key="1">
    <citation type="submission" date="2022-06" db="EMBL/GenBank/DDBJ databases">
        <title>Sphingomicrobium sedimins sp. nov., a marine bacterium isolated from tidal flat.</title>
        <authorList>
            <person name="Kim C.-H."/>
            <person name="Yoo Y."/>
            <person name="Kim J.-J."/>
        </authorList>
    </citation>
    <scope>NUCLEOTIDE SEQUENCE</scope>
    <source>
        <strain evidence="1">GRR-S6-50</strain>
    </source>
</reference>
<organism evidence="1 2">
    <name type="scientific">Sphingomicrobium sediminis</name>
    <dbReference type="NCBI Taxonomy" id="2950949"/>
    <lineage>
        <taxon>Bacteria</taxon>
        <taxon>Pseudomonadati</taxon>
        <taxon>Pseudomonadota</taxon>
        <taxon>Alphaproteobacteria</taxon>
        <taxon>Sphingomonadales</taxon>
        <taxon>Sphingomonadaceae</taxon>
        <taxon>Sphingomicrobium</taxon>
    </lineage>
</organism>
<proteinExistence type="predicted"/>
<keyword evidence="2" id="KW-1185">Reference proteome</keyword>
<dbReference type="AlphaFoldDB" id="A0A9X2EF89"/>
<accession>A0A9X2EF89</accession>
<dbReference type="RefSeq" id="WP_252111708.1">
    <property type="nucleotide sequence ID" value="NZ_JAMSHT010000001.1"/>
</dbReference>
<dbReference type="EMBL" id="JAMSHT010000001">
    <property type="protein sequence ID" value="MCM8556475.1"/>
    <property type="molecule type" value="Genomic_DNA"/>
</dbReference>
<evidence type="ECO:0000313" key="2">
    <source>
        <dbReference type="Proteomes" id="UP001155128"/>
    </source>
</evidence>
<dbReference type="Proteomes" id="UP001155128">
    <property type="component" value="Unassembled WGS sequence"/>
</dbReference>
<sequence>MARGRFDWCIDLGASAIAAGAAARCVQLIAPQFSAGWTGGELLALAGATGLSIFVATFAVMRLSERWLSQPVAGERVDLAPLHQGYASIATPLHKLVGGAPSALGQGEGAALRSNHGFPAPGSDQAASQIAGILGARKRAS</sequence>
<protein>
    <submittedName>
        <fullName evidence="1">Uncharacterized protein</fullName>
    </submittedName>
</protein>
<gene>
    <name evidence="1" type="ORF">NDO55_01405</name>
</gene>
<evidence type="ECO:0000313" key="1">
    <source>
        <dbReference type="EMBL" id="MCM8556475.1"/>
    </source>
</evidence>
<name>A0A9X2EF89_9SPHN</name>